<evidence type="ECO:0000256" key="1">
    <source>
        <dbReference type="ARBA" id="ARBA00005417"/>
    </source>
</evidence>
<evidence type="ECO:0000256" key="3">
    <source>
        <dbReference type="ARBA" id="ARBA00022741"/>
    </source>
</evidence>
<dbReference type="PANTHER" id="PTHR43776:SF7">
    <property type="entry name" value="D,D-DIPEPTIDE TRANSPORT ATP-BINDING PROTEIN DDPF-RELATED"/>
    <property type="match status" value="1"/>
</dbReference>
<reference evidence="6 7" key="1">
    <citation type="submission" date="2019-04" db="EMBL/GenBank/DDBJ databases">
        <title>Rhodococcus oryzae sp. nov., a novel actinomycete isolated from rhizosphere soil of rice (Oryza sativa L.).</title>
        <authorList>
            <person name="Li C."/>
        </authorList>
    </citation>
    <scope>NUCLEOTIDE SEQUENCE [LARGE SCALE GENOMIC DNA]</scope>
    <source>
        <strain evidence="6 7">NEAU-CX67</strain>
    </source>
</reference>
<keyword evidence="4 6" id="KW-0067">ATP-binding</keyword>
<feature type="domain" description="ABC transporter" evidence="5">
    <location>
        <begin position="6"/>
        <end position="254"/>
    </location>
</feature>
<dbReference type="SMART" id="SM00382">
    <property type="entry name" value="AAA"/>
    <property type="match status" value="2"/>
</dbReference>
<evidence type="ECO:0000256" key="2">
    <source>
        <dbReference type="ARBA" id="ARBA00022448"/>
    </source>
</evidence>
<dbReference type="InterPro" id="IPR027417">
    <property type="entry name" value="P-loop_NTPase"/>
</dbReference>
<keyword evidence="3" id="KW-0547">Nucleotide-binding</keyword>
<evidence type="ECO:0000259" key="5">
    <source>
        <dbReference type="PROSITE" id="PS50893"/>
    </source>
</evidence>
<accession>A0ABY2RP38</accession>
<dbReference type="Proteomes" id="UP000305109">
    <property type="component" value="Unassembled WGS sequence"/>
</dbReference>
<proteinExistence type="inferred from homology"/>
<dbReference type="GO" id="GO:0005524">
    <property type="term" value="F:ATP binding"/>
    <property type="evidence" value="ECO:0007669"/>
    <property type="project" value="UniProtKB-KW"/>
</dbReference>
<dbReference type="PANTHER" id="PTHR43776">
    <property type="entry name" value="TRANSPORT ATP-BINDING PROTEIN"/>
    <property type="match status" value="1"/>
</dbReference>
<sequence>MTGPLVEVSDLTVRAGGRTLLDGIGFTLNRGERLGLIGESGSGKSLTALSLMGLLPDQLSATGSIALDGVDANLVGAPERLLTTLRGDDLGMVFQEPMTALNPLMKVGRQVAEVIELHDGALSRGERREAALAQLAAVNLPDPVRIARSYPHELSGGQRQRVLIAIAMANRPRVLICDEPSTALDVTVQAQILDLIDTTVREHDTALLFITHDLAVVSALCDRVLVMRDGAILESGPIERVFGAPQHPYTRALLEASDLSGSRLRGTAAAVSVPAPGEPTEAAQVSNEQAEPLVSVRGLGRTYRGSRSSLRSRAEPVHALADASFDIGRGQRFGVVGESGSGKSTLIRLLCALDTPTAGSIVVDGQEVVGARERELRQFRRDVSIVFQDPMGSLDPRMKVGDVVSEPLDTRAGSAEAVAQMLTAVGLEPAMAHRYPHQFSGGQRQRISIARALITKPKILVADEPVSALDVSVRAQVLDLLAELVDEYGLTLLFVSHDLAVVRHVCDVVAVMHRGRIVECGPTEDVYERPREEYTRTLIASAPKLVLPDL</sequence>
<dbReference type="NCBIfam" id="NF008453">
    <property type="entry name" value="PRK11308.1"/>
    <property type="match status" value="2"/>
</dbReference>
<dbReference type="InterPro" id="IPR013563">
    <property type="entry name" value="Oligopep_ABC_C"/>
</dbReference>
<keyword evidence="2" id="KW-0813">Transport</keyword>
<name>A0ABY2RP38_9NOCA</name>
<dbReference type="NCBIfam" id="NF007739">
    <property type="entry name" value="PRK10419.1"/>
    <property type="match status" value="2"/>
</dbReference>
<comment type="similarity">
    <text evidence="1">Belongs to the ABC transporter superfamily.</text>
</comment>
<comment type="caution">
    <text evidence="6">The sequence shown here is derived from an EMBL/GenBank/DDBJ whole genome shotgun (WGS) entry which is preliminary data.</text>
</comment>
<dbReference type="RefSeq" id="WP_136909504.1">
    <property type="nucleotide sequence ID" value="NZ_SUMD01000004.1"/>
</dbReference>
<dbReference type="PROSITE" id="PS00211">
    <property type="entry name" value="ABC_TRANSPORTER_1"/>
    <property type="match status" value="2"/>
</dbReference>
<feature type="domain" description="ABC transporter" evidence="5">
    <location>
        <begin position="294"/>
        <end position="539"/>
    </location>
</feature>
<protein>
    <submittedName>
        <fullName evidence="6">ABC transporter ATP-binding protein</fullName>
    </submittedName>
</protein>
<dbReference type="InterPro" id="IPR017871">
    <property type="entry name" value="ABC_transporter-like_CS"/>
</dbReference>
<dbReference type="Gene3D" id="3.40.50.300">
    <property type="entry name" value="P-loop containing nucleotide triphosphate hydrolases"/>
    <property type="match status" value="2"/>
</dbReference>
<dbReference type="InterPro" id="IPR003439">
    <property type="entry name" value="ABC_transporter-like_ATP-bd"/>
</dbReference>
<dbReference type="InterPro" id="IPR050319">
    <property type="entry name" value="ABC_transp_ATP-bind"/>
</dbReference>
<dbReference type="SUPFAM" id="SSF52540">
    <property type="entry name" value="P-loop containing nucleoside triphosphate hydrolases"/>
    <property type="match status" value="2"/>
</dbReference>
<dbReference type="PROSITE" id="PS50893">
    <property type="entry name" value="ABC_TRANSPORTER_2"/>
    <property type="match status" value="2"/>
</dbReference>
<evidence type="ECO:0000313" key="7">
    <source>
        <dbReference type="Proteomes" id="UP000305109"/>
    </source>
</evidence>
<dbReference type="Pfam" id="PF00005">
    <property type="entry name" value="ABC_tran"/>
    <property type="match status" value="2"/>
</dbReference>
<keyword evidence="7" id="KW-1185">Reference proteome</keyword>
<dbReference type="CDD" id="cd03257">
    <property type="entry name" value="ABC_NikE_OppD_transporters"/>
    <property type="match status" value="2"/>
</dbReference>
<gene>
    <name evidence="6" type="ORF">FCG67_10330</name>
</gene>
<evidence type="ECO:0000313" key="6">
    <source>
        <dbReference type="EMBL" id="TJZ78433.1"/>
    </source>
</evidence>
<organism evidence="6 7">
    <name type="scientific">Rhodococcus oryzae</name>
    <dbReference type="NCBI Taxonomy" id="2571143"/>
    <lineage>
        <taxon>Bacteria</taxon>
        <taxon>Bacillati</taxon>
        <taxon>Actinomycetota</taxon>
        <taxon>Actinomycetes</taxon>
        <taxon>Mycobacteriales</taxon>
        <taxon>Nocardiaceae</taxon>
        <taxon>Rhodococcus</taxon>
    </lineage>
</organism>
<dbReference type="InterPro" id="IPR003593">
    <property type="entry name" value="AAA+_ATPase"/>
</dbReference>
<evidence type="ECO:0000256" key="4">
    <source>
        <dbReference type="ARBA" id="ARBA00022840"/>
    </source>
</evidence>
<dbReference type="Pfam" id="PF08352">
    <property type="entry name" value="oligo_HPY"/>
    <property type="match status" value="2"/>
</dbReference>
<dbReference type="EMBL" id="SUMD01000004">
    <property type="protein sequence ID" value="TJZ78433.1"/>
    <property type="molecule type" value="Genomic_DNA"/>
</dbReference>